<dbReference type="InterPro" id="IPR024747">
    <property type="entry name" value="Pyridox_Oxase-rel"/>
</dbReference>
<proteinExistence type="predicted"/>
<gene>
    <name evidence="1" type="ORF">FHU36_006568</name>
</gene>
<dbReference type="AlphaFoldDB" id="A0A7X0C9B8"/>
<protein>
    <submittedName>
        <fullName evidence="1">Nitroimidazol reductase NimA-like FMN-containing flavoprotein (Pyridoxamine 5'-phosphate oxidase superfamily)</fullName>
    </submittedName>
</protein>
<dbReference type="Pfam" id="PF12900">
    <property type="entry name" value="Pyridox_ox_2"/>
    <property type="match status" value="1"/>
</dbReference>
<organism evidence="1 2">
    <name type="scientific">Nonomuraea muscovyensis</name>
    <dbReference type="NCBI Taxonomy" id="1124761"/>
    <lineage>
        <taxon>Bacteria</taxon>
        <taxon>Bacillati</taxon>
        <taxon>Actinomycetota</taxon>
        <taxon>Actinomycetes</taxon>
        <taxon>Streptosporangiales</taxon>
        <taxon>Streptosporangiaceae</taxon>
        <taxon>Nonomuraea</taxon>
    </lineage>
</organism>
<evidence type="ECO:0000313" key="1">
    <source>
        <dbReference type="EMBL" id="MBB6349996.1"/>
    </source>
</evidence>
<dbReference type="Gene3D" id="2.30.110.10">
    <property type="entry name" value="Electron Transport, Fmn-binding Protein, Chain A"/>
    <property type="match status" value="1"/>
</dbReference>
<keyword evidence="2" id="KW-1185">Reference proteome</keyword>
<name>A0A7X0C9B8_9ACTN</name>
<dbReference type="RefSeq" id="WP_185087861.1">
    <property type="nucleotide sequence ID" value="NZ_JACHJB010000003.1"/>
</dbReference>
<dbReference type="InterPro" id="IPR012349">
    <property type="entry name" value="Split_barrel_FMN-bd"/>
</dbReference>
<reference evidence="1 2" key="1">
    <citation type="submission" date="2020-08" db="EMBL/GenBank/DDBJ databases">
        <title>Sequencing the genomes of 1000 actinobacteria strains.</title>
        <authorList>
            <person name="Klenk H.-P."/>
        </authorList>
    </citation>
    <scope>NUCLEOTIDE SEQUENCE [LARGE SCALE GENOMIC DNA]</scope>
    <source>
        <strain evidence="1 2">DSM 45913</strain>
    </source>
</reference>
<dbReference type="EMBL" id="JACHJB010000003">
    <property type="protein sequence ID" value="MBB6349996.1"/>
    <property type="molecule type" value="Genomic_DNA"/>
</dbReference>
<dbReference type="Proteomes" id="UP000583800">
    <property type="component" value="Unassembled WGS sequence"/>
</dbReference>
<evidence type="ECO:0000313" key="2">
    <source>
        <dbReference type="Proteomes" id="UP000583800"/>
    </source>
</evidence>
<accession>A0A7X0C9B8</accession>
<dbReference type="SUPFAM" id="SSF50475">
    <property type="entry name" value="FMN-binding split barrel"/>
    <property type="match status" value="1"/>
</dbReference>
<sequence length="149" mass="16281">MANTGALDRFLAQQAAHVSLHELDEVECMRLISPGGVGRIAFAGFGGPVVLPVNYKVHDGAVIFRTRSGGAMDQDLRTGLEGVDFKIAFEVDHVDEASRQGWSVLVQGSIHHLPEDERPTDVEPWAGGERDLFVRIRPQQITGRRVAAL</sequence>
<comment type="caution">
    <text evidence="1">The sequence shown here is derived from an EMBL/GenBank/DDBJ whole genome shotgun (WGS) entry which is preliminary data.</text>
</comment>